<evidence type="ECO:0000313" key="3">
    <source>
        <dbReference type="EMBL" id="MFD0916347.1"/>
    </source>
</evidence>
<protein>
    <submittedName>
        <fullName evidence="3">M23 family metallopeptidase</fullName>
        <ecNumber evidence="3">3.4.24.-</ecNumber>
    </submittedName>
</protein>
<dbReference type="SUPFAM" id="SSF51261">
    <property type="entry name" value="Duplicated hybrid motif"/>
    <property type="match status" value="1"/>
</dbReference>
<dbReference type="EC" id="3.4.24.-" evidence="3"/>
<evidence type="ECO:0000313" key="4">
    <source>
        <dbReference type="Proteomes" id="UP001597101"/>
    </source>
</evidence>
<dbReference type="InterPro" id="IPR011055">
    <property type="entry name" value="Dup_hybrid_motif"/>
</dbReference>
<dbReference type="RefSeq" id="WP_377212204.1">
    <property type="nucleotide sequence ID" value="NZ_JBHTJV010000005.1"/>
</dbReference>
<sequence>MRRPVTALVLALAGLWLVAASPVRAEVTCADIPKACIETVLKDGETEFFAINKTPGLPISFRIEVKRNNLKITDGFNLPIVLKGGERRKLFTLKPIAAGKAWSYSYEFFWLRGDYTARHDASHVYRLPYDSGTSFKISQSCNGVFSHTGAYSNALDFDLPRGTRILAARGGIVVESIEEFGPGAPLPSYLEKSNSVIIQHDDKTLGMYFHLRQNGAEVEVGDKVRAGDLIGYSGSSGFSQGPHLHFEVSSARRDLENTESFPIRLRASTGLVTCPAEGRRLTAP</sequence>
<dbReference type="GO" id="GO:0016787">
    <property type="term" value="F:hydrolase activity"/>
    <property type="evidence" value="ECO:0007669"/>
    <property type="project" value="UniProtKB-KW"/>
</dbReference>
<gene>
    <name evidence="3" type="ORF">ACFQ14_08015</name>
</gene>
<feature type="chain" id="PRO_5046479320" evidence="1">
    <location>
        <begin position="26"/>
        <end position="284"/>
    </location>
</feature>
<comment type="caution">
    <text evidence="3">The sequence shown here is derived from an EMBL/GenBank/DDBJ whole genome shotgun (WGS) entry which is preliminary data.</text>
</comment>
<evidence type="ECO:0000259" key="2">
    <source>
        <dbReference type="Pfam" id="PF01551"/>
    </source>
</evidence>
<dbReference type="PANTHER" id="PTHR21666">
    <property type="entry name" value="PEPTIDASE-RELATED"/>
    <property type="match status" value="1"/>
</dbReference>
<evidence type="ECO:0000256" key="1">
    <source>
        <dbReference type="SAM" id="SignalP"/>
    </source>
</evidence>
<organism evidence="3 4">
    <name type="scientific">Pseudahrensia aquimaris</name>
    <dbReference type="NCBI Taxonomy" id="744461"/>
    <lineage>
        <taxon>Bacteria</taxon>
        <taxon>Pseudomonadati</taxon>
        <taxon>Pseudomonadota</taxon>
        <taxon>Alphaproteobacteria</taxon>
        <taxon>Hyphomicrobiales</taxon>
        <taxon>Ahrensiaceae</taxon>
        <taxon>Pseudahrensia</taxon>
    </lineage>
</organism>
<dbReference type="Gene3D" id="2.70.70.10">
    <property type="entry name" value="Glucose Permease (Domain IIA)"/>
    <property type="match status" value="1"/>
</dbReference>
<dbReference type="InterPro" id="IPR016047">
    <property type="entry name" value="M23ase_b-sheet_dom"/>
</dbReference>
<reference evidence="4" key="1">
    <citation type="journal article" date="2019" name="Int. J. Syst. Evol. Microbiol.">
        <title>The Global Catalogue of Microorganisms (GCM) 10K type strain sequencing project: providing services to taxonomists for standard genome sequencing and annotation.</title>
        <authorList>
            <consortium name="The Broad Institute Genomics Platform"/>
            <consortium name="The Broad Institute Genome Sequencing Center for Infectious Disease"/>
            <person name="Wu L."/>
            <person name="Ma J."/>
        </authorList>
    </citation>
    <scope>NUCLEOTIDE SEQUENCE [LARGE SCALE GENOMIC DNA]</scope>
    <source>
        <strain evidence="4">CCUG 60023</strain>
    </source>
</reference>
<feature type="domain" description="M23ase beta-sheet core" evidence="2">
    <location>
        <begin position="152"/>
        <end position="251"/>
    </location>
</feature>
<dbReference type="PANTHER" id="PTHR21666:SF270">
    <property type="entry name" value="MUREIN HYDROLASE ACTIVATOR ENVC"/>
    <property type="match status" value="1"/>
</dbReference>
<name>A0ABW3FJM2_9HYPH</name>
<dbReference type="InterPro" id="IPR050570">
    <property type="entry name" value="Cell_wall_metabolism_enzyme"/>
</dbReference>
<proteinExistence type="predicted"/>
<accession>A0ABW3FJM2</accession>
<feature type="signal peptide" evidence="1">
    <location>
        <begin position="1"/>
        <end position="25"/>
    </location>
</feature>
<keyword evidence="4" id="KW-1185">Reference proteome</keyword>
<dbReference type="EMBL" id="JBHTJV010000005">
    <property type="protein sequence ID" value="MFD0916347.1"/>
    <property type="molecule type" value="Genomic_DNA"/>
</dbReference>
<dbReference type="CDD" id="cd12797">
    <property type="entry name" value="M23_peptidase"/>
    <property type="match status" value="1"/>
</dbReference>
<keyword evidence="1" id="KW-0732">Signal</keyword>
<dbReference type="Proteomes" id="UP001597101">
    <property type="component" value="Unassembled WGS sequence"/>
</dbReference>
<dbReference type="Pfam" id="PF01551">
    <property type="entry name" value="Peptidase_M23"/>
    <property type="match status" value="1"/>
</dbReference>
<keyword evidence="3" id="KW-0378">Hydrolase</keyword>